<evidence type="ECO:0000256" key="1">
    <source>
        <dbReference type="SAM" id="MobiDB-lite"/>
    </source>
</evidence>
<sequence length="437" mass="48431">MALMDYLKRKGPGRRRSEPQRDTFTFPNTVQLGQTGARQRVIYKPTPRNLRFFGQTVYARRAINAIKNPIKLLDWEVRPRKGIDINPELQRQIDIATACLTNPNNDDSFHTFVEQLVEDVLHGAAAYEQQLGGDPLRPLWLWPVDGLSIQIFPGWNGDINEARYQQTIGYGTAYGGGHQILLRNNELVYLRPNASTATPFGVGALEIAFNTISRTLGVGEFAGNVASNARPSVGLDLGDGVSAEGLQAFRNYWRNEIEGQGQMPIMGLAGEKGRGANVLRFYPEGDNALFLKYQEFLKSEIATAFDLSPQNLGVERDVNRSTGEVGEDRDWDGAIKPMAHMVSSHISRETIQGLLGFSQLEFGFLGIDREDEKQEADVYAVYYASNAITPNEQRERMGLPPLASPYGDMILIEANQQIAQQAADAAAETAAKELARP</sequence>
<feature type="region of interest" description="Disordered" evidence="1">
    <location>
        <begin position="1"/>
        <end position="22"/>
    </location>
</feature>
<dbReference type="InterPro" id="IPR006944">
    <property type="entry name" value="Phage/GTA_portal"/>
</dbReference>
<accession>A0A917I5Y1</accession>
<gene>
    <name evidence="2" type="ORF">GCM10007036_14230</name>
</gene>
<organism evidence="2 3">
    <name type="scientific">Alsobacter metallidurans</name>
    <dbReference type="NCBI Taxonomy" id="340221"/>
    <lineage>
        <taxon>Bacteria</taxon>
        <taxon>Pseudomonadati</taxon>
        <taxon>Pseudomonadota</taxon>
        <taxon>Alphaproteobacteria</taxon>
        <taxon>Hyphomicrobiales</taxon>
        <taxon>Alsobacteraceae</taxon>
        <taxon>Alsobacter</taxon>
    </lineage>
</organism>
<reference evidence="2" key="1">
    <citation type="journal article" date="2014" name="Int. J. Syst. Evol. Microbiol.">
        <title>Complete genome sequence of Corynebacterium casei LMG S-19264T (=DSM 44701T), isolated from a smear-ripened cheese.</title>
        <authorList>
            <consortium name="US DOE Joint Genome Institute (JGI-PGF)"/>
            <person name="Walter F."/>
            <person name="Albersmeier A."/>
            <person name="Kalinowski J."/>
            <person name="Ruckert C."/>
        </authorList>
    </citation>
    <scope>NUCLEOTIDE SEQUENCE</scope>
    <source>
        <strain evidence="2">CGMCC 1.12214</strain>
    </source>
</reference>
<keyword evidence="3" id="KW-1185">Reference proteome</keyword>
<proteinExistence type="predicted"/>
<evidence type="ECO:0000313" key="2">
    <source>
        <dbReference type="EMBL" id="GGH14727.1"/>
    </source>
</evidence>
<evidence type="ECO:0008006" key="4">
    <source>
        <dbReference type="Google" id="ProtNLM"/>
    </source>
</evidence>
<reference evidence="2" key="2">
    <citation type="submission" date="2020-09" db="EMBL/GenBank/DDBJ databases">
        <authorList>
            <person name="Sun Q."/>
            <person name="Zhou Y."/>
        </authorList>
    </citation>
    <scope>NUCLEOTIDE SEQUENCE</scope>
    <source>
        <strain evidence="2">CGMCC 1.12214</strain>
    </source>
</reference>
<dbReference type="EMBL" id="BMES01000001">
    <property type="protein sequence ID" value="GGH14727.1"/>
    <property type="molecule type" value="Genomic_DNA"/>
</dbReference>
<name>A0A917I5Y1_9HYPH</name>
<dbReference type="RefSeq" id="WP_188516961.1">
    <property type="nucleotide sequence ID" value="NZ_BMES01000001.1"/>
</dbReference>
<dbReference type="Proteomes" id="UP000603912">
    <property type="component" value="Unassembled WGS sequence"/>
</dbReference>
<dbReference type="AlphaFoldDB" id="A0A917I5Y1"/>
<comment type="caution">
    <text evidence="2">The sequence shown here is derived from an EMBL/GenBank/DDBJ whole genome shotgun (WGS) entry which is preliminary data.</text>
</comment>
<evidence type="ECO:0000313" key="3">
    <source>
        <dbReference type="Proteomes" id="UP000603912"/>
    </source>
</evidence>
<dbReference type="Pfam" id="PF04860">
    <property type="entry name" value="Phage_portal"/>
    <property type="match status" value="1"/>
</dbReference>
<protein>
    <recommendedName>
        <fullName evidence="4">Phage portal protein</fullName>
    </recommendedName>
</protein>